<dbReference type="PROSITE" id="PS51031">
    <property type="entry name" value="BESS"/>
    <property type="match status" value="1"/>
</dbReference>
<feature type="domain" description="BESS" evidence="3">
    <location>
        <begin position="108"/>
        <end position="147"/>
    </location>
</feature>
<evidence type="ECO:0000313" key="4">
    <source>
        <dbReference type="EnsemblMetazoa" id="XP_014242871.2"/>
    </source>
</evidence>
<dbReference type="InterPro" id="IPR004210">
    <property type="entry name" value="BESS_motif"/>
</dbReference>
<sequence length="179" mass="20384">MSFLKDIMTPRRMLSNLSQEHEVECEESDDSSVVSIDPGRCPSGPGIDTDNIQSGNSSSDTSELHGSMPPPTERPLKKQRKVNDLELLNIEKEKLKLIERQISSAENHDDNYHFVMSLLPMMRKLSPEAQLRTRIKMQEVLLKEIHDQTSMASYFSSFSVNEEPRSSQSAFSPDFIQLR</sequence>
<comment type="subcellular location">
    <subcellularLocation>
        <location evidence="1">Nucleus</location>
    </subcellularLocation>
</comment>
<dbReference type="Proteomes" id="UP000494040">
    <property type="component" value="Unassembled WGS sequence"/>
</dbReference>
<keyword evidence="5" id="KW-1185">Reference proteome</keyword>
<protein>
    <recommendedName>
        <fullName evidence="3">BESS domain-containing protein</fullName>
    </recommendedName>
</protein>
<evidence type="ECO:0000313" key="5">
    <source>
        <dbReference type="Proteomes" id="UP000494040"/>
    </source>
</evidence>
<accession>A0A8I6RCZ2</accession>
<feature type="region of interest" description="Disordered" evidence="2">
    <location>
        <begin position="1"/>
        <end position="80"/>
    </location>
</feature>
<dbReference type="Pfam" id="PF02944">
    <property type="entry name" value="BESS"/>
    <property type="match status" value="1"/>
</dbReference>
<dbReference type="RefSeq" id="XP_014242871.2">
    <property type="nucleotide sequence ID" value="XM_014387385.2"/>
</dbReference>
<evidence type="ECO:0000256" key="1">
    <source>
        <dbReference type="PROSITE-ProRule" id="PRU00371"/>
    </source>
</evidence>
<feature type="compositionally biased region" description="Polar residues" evidence="2">
    <location>
        <begin position="50"/>
        <end position="61"/>
    </location>
</feature>
<evidence type="ECO:0000256" key="2">
    <source>
        <dbReference type="SAM" id="MobiDB-lite"/>
    </source>
</evidence>
<dbReference type="GeneID" id="106662930"/>
<evidence type="ECO:0000259" key="3">
    <source>
        <dbReference type="PROSITE" id="PS51031"/>
    </source>
</evidence>
<dbReference type="GO" id="GO:0005634">
    <property type="term" value="C:nucleus"/>
    <property type="evidence" value="ECO:0007669"/>
    <property type="project" value="UniProtKB-SubCell"/>
</dbReference>
<dbReference type="AlphaFoldDB" id="A0A8I6RCZ2"/>
<name>A0A8I6RCZ2_CIMLE</name>
<dbReference type="OMA" id="RTRIKMQ"/>
<dbReference type="EnsemblMetazoa" id="XM_014387385.2">
    <property type="protein sequence ID" value="XP_014242871.2"/>
    <property type="gene ID" value="LOC106662930"/>
</dbReference>
<dbReference type="GO" id="GO:0003677">
    <property type="term" value="F:DNA binding"/>
    <property type="evidence" value="ECO:0007669"/>
    <property type="project" value="InterPro"/>
</dbReference>
<organism evidence="4 5">
    <name type="scientific">Cimex lectularius</name>
    <name type="common">Bed bug</name>
    <name type="synonym">Acanthia lectularia</name>
    <dbReference type="NCBI Taxonomy" id="79782"/>
    <lineage>
        <taxon>Eukaryota</taxon>
        <taxon>Metazoa</taxon>
        <taxon>Ecdysozoa</taxon>
        <taxon>Arthropoda</taxon>
        <taxon>Hexapoda</taxon>
        <taxon>Insecta</taxon>
        <taxon>Pterygota</taxon>
        <taxon>Neoptera</taxon>
        <taxon>Paraneoptera</taxon>
        <taxon>Hemiptera</taxon>
        <taxon>Heteroptera</taxon>
        <taxon>Panheteroptera</taxon>
        <taxon>Cimicomorpha</taxon>
        <taxon>Cimicidae</taxon>
        <taxon>Cimex</taxon>
    </lineage>
</organism>
<dbReference type="KEGG" id="clec:106662930"/>
<keyword evidence="1" id="KW-0539">Nucleus</keyword>
<proteinExistence type="predicted"/>
<dbReference type="OrthoDB" id="6616066at2759"/>
<reference evidence="4" key="1">
    <citation type="submission" date="2022-01" db="UniProtKB">
        <authorList>
            <consortium name="EnsemblMetazoa"/>
        </authorList>
    </citation>
    <scope>IDENTIFICATION</scope>
</reference>